<protein>
    <submittedName>
        <fullName evidence="2">Ion channel protein Tsx</fullName>
    </submittedName>
</protein>
<name>A0A919BDS8_9GAMM</name>
<dbReference type="GO" id="GO:0009279">
    <property type="term" value="C:cell outer membrane"/>
    <property type="evidence" value="ECO:0007669"/>
    <property type="project" value="InterPro"/>
</dbReference>
<gene>
    <name evidence="2" type="primary">tsx</name>
    <name evidence="2" type="ORF">GCM10017161_10510</name>
</gene>
<sequence>MSLLGSNQYEIGDNNRTLATFELASGHSWGDSFLFVDRAHFANGDKTTYTEWSPRIKITEQSLSKFNNLYLASTVEAGDNFTHYLLGLGTDIKIPGFKFFKANFYYRNNDKKDNGSQVTLAWAYPLNDWLYDGFIDYVPATDDAATSMNFTSQLKYNLGPAFGLSTRLYIGIEYVHWNNKYGISQVDERNINWLIKYHF</sequence>
<dbReference type="SUPFAM" id="SSF111364">
    <property type="entry name" value="Tsx-like channel"/>
    <property type="match status" value="1"/>
</dbReference>
<reference evidence="2" key="2">
    <citation type="submission" date="2020-09" db="EMBL/GenBank/DDBJ databases">
        <authorList>
            <person name="Sun Q."/>
            <person name="Kim S."/>
        </authorList>
    </citation>
    <scope>NUCLEOTIDE SEQUENCE</scope>
    <source>
        <strain evidence="2">KCTC 42731</strain>
    </source>
</reference>
<dbReference type="EMBL" id="BNCK01000002">
    <property type="protein sequence ID" value="GHF84923.1"/>
    <property type="molecule type" value="Genomic_DNA"/>
</dbReference>
<dbReference type="Proteomes" id="UP000623842">
    <property type="component" value="Unassembled WGS sequence"/>
</dbReference>
<proteinExistence type="inferred from homology"/>
<dbReference type="InterPro" id="IPR036777">
    <property type="entry name" value="Channel_Tsx-like_sf"/>
</dbReference>
<accession>A0A919BDS8</accession>
<dbReference type="InterPro" id="IPR018013">
    <property type="entry name" value="Channel_Tsx-like"/>
</dbReference>
<dbReference type="Pfam" id="PF03502">
    <property type="entry name" value="Channel_Tsx"/>
    <property type="match status" value="1"/>
</dbReference>
<comment type="similarity">
    <text evidence="1">Belongs to the nucleoside-specific channel-forming outer membrane porin (Tsx) (TC 1.B.10) family.</text>
</comment>
<evidence type="ECO:0000313" key="2">
    <source>
        <dbReference type="EMBL" id="GHF84923.1"/>
    </source>
</evidence>
<keyword evidence="3" id="KW-1185">Reference proteome</keyword>
<dbReference type="Gene3D" id="2.40.230.20">
    <property type="entry name" value="Nucleoside-specific channel-forming protein, Tsx-like"/>
    <property type="match status" value="1"/>
</dbReference>
<evidence type="ECO:0000313" key="3">
    <source>
        <dbReference type="Proteomes" id="UP000623842"/>
    </source>
</evidence>
<dbReference type="AlphaFoldDB" id="A0A919BDS8"/>
<comment type="caution">
    <text evidence="2">The sequence shown here is derived from an EMBL/GenBank/DDBJ whole genome shotgun (WGS) entry which is preliminary data.</text>
</comment>
<organism evidence="2 3">
    <name type="scientific">Thalassotalea marina</name>
    <dbReference type="NCBI Taxonomy" id="1673741"/>
    <lineage>
        <taxon>Bacteria</taxon>
        <taxon>Pseudomonadati</taxon>
        <taxon>Pseudomonadota</taxon>
        <taxon>Gammaproteobacteria</taxon>
        <taxon>Alteromonadales</taxon>
        <taxon>Colwelliaceae</taxon>
        <taxon>Thalassotalea</taxon>
    </lineage>
</organism>
<evidence type="ECO:0000256" key="1">
    <source>
        <dbReference type="ARBA" id="ARBA00008728"/>
    </source>
</evidence>
<reference evidence="2" key="1">
    <citation type="journal article" date="2014" name="Int. J. Syst. Evol. Microbiol.">
        <title>Complete genome sequence of Corynebacterium casei LMG S-19264T (=DSM 44701T), isolated from a smear-ripened cheese.</title>
        <authorList>
            <consortium name="US DOE Joint Genome Institute (JGI-PGF)"/>
            <person name="Walter F."/>
            <person name="Albersmeier A."/>
            <person name="Kalinowski J."/>
            <person name="Ruckert C."/>
        </authorList>
    </citation>
    <scope>NUCLEOTIDE SEQUENCE</scope>
    <source>
        <strain evidence="2">KCTC 42731</strain>
    </source>
</reference>